<dbReference type="Gene3D" id="2.40.70.10">
    <property type="entry name" value="Acid Proteases"/>
    <property type="match status" value="1"/>
</dbReference>
<dbReference type="InterPro" id="IPR021109">
    <property type="entry name" value="Peptidase_aspartic_dom_sf"/>
</dbReference>
<feature type="region of interest" description="Disordered" evidence="1">
    <location>
        <begin position="351"/>
        <end position="378"/>
    </location>
</feature>
<dbReference type="PANTHER" id="PTHR33240:SF15">
    <property type="entry name" value="GAG-PRO-LIKE PROTEIN"/>
    <property type="match status" value="1"/>
</dbReference>
<dbReference type="OMA" id="WIHANRI"/>
<sequence length="378" mass="42715">MWVHPDLIEDQQWTNTLPKQKGGKAKSANMISPSVSENNDHLKPLTDSEEERIVLAAYPEGNPGTRSGKVYLRNYDQNAQEAEEQPQDPGGSVPKKPADKGKQKELRFNKNLHQDLGETSAPYQFNVMVQLANIPARITLYELLKLSKTTREALIEALKNTESFITQVTLIPEASEDQSCLQCLQAAGSLPCISFTQEDMQVKHKHDRPLYYTGYIRSSEISRVQVDPGSALSIMPYRVMQVLGIPMHRLHATQTTIFRFNANSTRPLGKIKLRCQIGDLRSEVTCYIIDADTSYNLSLGRPWIHANRIVPSTLHQVMKYVNDEDEVRTLIAEKYPFRGVENFHTDSVFYSESQEEEDIDSGNEPDANQIRKGIVHGS</sequence>
<protein>
    <recommendedName>
        <fullName evidence="4">Aspartic peptidase DDI1-type domain-containing protein</fullName>
    </recommendedName>
</protein>
<feature type="compositionally biased region" description="Acidic residues" evidence="1">
    <location>
        <begin position="353"/>
        <end position="363"/>
    </location>
</feature>
<feature type="region of interest" description="Disordered" evidence="1">
    <location>
        <begin position="79"/>
        <end position="102"/>
    </location>
</feature>
<dbReference type="EMBL" id="CM007384">
    <property type="protein sequence ID" value="ONK72755.1"/>
    <property type="molecule type" value="Genomic_DNA"/>
</dbReference>
<gene>
    <name evidence="2" type="ORF">A4U43_C04F22830</name>
</gene>
<dbReference type="Proteomes" id="UP000243459">
    <property type="component" value="Chromosome 4"/>
</dbReference>
<feature type="region of interest" description="Disordered" evidence="1">
    <location>
        <begin position="15"/>
        <end position="48"/>
    </location>
</feature>
<name>A0A5P1F316_ASPOF</name>
<dbReference type="AlphaFoldDB" id="A0A5P1F316"/>
<dbReference type="PANTHER" id="PTHR33240">
    <property type="entry name" value="OS08G0508500 PROTEIN"/>
    <property type="match status" value="1"/>
</dbReference>
<organism evidence="2 3">
    <name type="scientific">Asparagus officinalis</name>
    <name type="common">Garden asparagus</name>
    <dbReference type="NCBI Taxonomy" id="4686"/>
    <lineage>
        <taxon>Eukaryota</taxon>
        <taxon>Viridiplantae</taxon>
        <taxon>Streptophyta</taxon>
        <taxon>Embryophyta</taxon>
        <taxon>Tracheophyta</taxon>
        <taxon>Spermatophyta</taxon>
        <taxon>Magnoliopsida</taxon>
        <taxon>Liliopsida</taxon>
        <taxon>Asparagales</taxon>
        <taxon>Asparagaceae</taxon>
        <taxon>Asparagoideae</taxon>
        <taxon>Asparagus</taxon>
    </lineage>
</organism>
<dbReference type="CDD" id="cd00303">
    <property type="entry name" value="retropepsin_like"/>
    <property type="match status" value="1"/>
</dbReference>
<evidence type="ECO:0000313" key="3">
    <source>
        <dbReference type="Proteomes" id="UP000243459"/>
    </source>
</evidence>
<accession>A0A5P1F316</accession>
<proteinExistence type="predicted"/>
<evidence type="ECO:0000256" key="1">
    <source>
        <dbReference type="SAM" id="MobiDB-lite"/>
    </source>
</evidence>
<dbReference type="Gramene" id="ONK72755">
    <property type="protein sequence ID" value="ONK72755"/>
    <property type="gene ID" value="A4U43_C04F22830"/>
</dbReference>
<evidence type="ECO:0000313" key="2">
    <source>
        <dbReference type="EMBL" id="ONK72755.1"/>
    </source>
</evidence>
<reference evidence="3" key="1">
    <citation type="journal article" date="2017" name="Nat. Commun.">
        <title>The asparagus genome sheds light on the origin and evolution of a young Y chromosome.</title>
        <authorList>
            <person name="Harkess A."/>
            <person name="Zhou J."/>
            <person name="Xu C."/>
            <person name="Bowers J.E."/>
            <person name="Van der Hulst R."/>
            <person name="Ayyampalayam S."/>
            <person name="Mercati F."/>
            <person name="Riccardi P."/>
            <person name="McKain M.R."/>
            <person name="Kakrana A."/>
            <person name="Tang H."/>
            <person name="Ray J."/>
            <person name="Groenendijk J."/>
            <person name="Arikit S."/>
            <person name="Mathioni S.M."/>
            <person name="Nakano M."/>
            <person name="Shan H."/>
            <person name="Telgmann-Rauber A."/>
            <person name="Kanno A."/>
            <person name="Yue Z."/>
            <person name="Chen H."/>
            <person name="Li W."/>
            <person name="Chen Y."/>
            <person name="Xu X."/>
            <person name="Zhang Y."/>
            <person name="Luo S."/>
            <person name="Chen H."/>
            <person name="Gao J."/>
            <person name="Mao Z."/>
            <person name="Pires J.C."/>
            <person name="Luo M."/>
            <person name="Kudrna D."/>
            <person name="Wing R.A."/>
            <person name="Meyers B.C."/>
            <person name="Yi K."/>
            <person name="Kong H."/>
            <person name="Lavrijsen P."/>
            <person name="Sunseri F."/>
            <person name="Falavigna A."/>
            <person name="Ye Y."/>
            <person name="Leebens-Mack J.H."/>
            <person name="Chen G."/>
        </authorList>
    </citation>
    <scope>NUCLEOTIDE SEQUENCE [LARGE SCALE GENOMIC DNA]</scope>
    <source>
        <strain evidence="3">cv. DH0086</strain>
    </source>
</reference>
<evidence type="ECO:0008006" key="4">
    <source>
        <dbReference type="Google" id="ProtNLM"/>
    </source>
</evidence>
<keyword evidence="3" id="KW-1185">Reference proteome</keyword>